<dbReference type="InterPro" id="IPR043129">
    <property type="entry name" value="ATPase_NBD"/>
</dbReference>
<feature type="binding site" evidence="8">
    <location>
        <position position="343"/>
    </location>
    <ligand>
        <name>Fe cation</name>
        <dbReference type="ChEBI" id="CHEBI:24875"/>
    </ligand>
</feature>
<feature type="binding site" evidence="8">
    <location>
        <position position="114"/>
    </location>
    <ligand>
        <name>Fe cation</name>
        <dbReference type="ChEBI" id="CHEBI:24875"/>
    </ligand>
</feature>
<feature type="binding site" evidence="8">
    <location>
        <position position="110"/>
    </location>
    <ligand>
        <name>Fe cation</name>
        <dbReference type="ChEBI" id="CHEBI:24875"/>
    </ligand>
</feature>
<comment type="subcellular location">
    <subcellularLocation>
        <location evidence="8">Cytoplasm</location>
    </subcellularLocation>
</comment>
<dbReference type="GO" id="GO:0002949">
    <property type="term" value="P:tRNA threonylcarbamoyladenosine modification"/>
    <property type="evidence" value="ECO:0007669"/>
    <property type="project" value="UniProtKB-UniRule"/>
</dbReference>
<dbReference type="InterPro" id="IPR017860">
    <property type="entry name" value="Peptidase_M22_CS"/>
</dbReference>
<dbReference type="EC" id="2.3.1.234" evidence="8"/>
<evidence type="ECO:0000256" key="8">
    <source>
        <dbReference type="HAMAP-Rule" id="MF_01445"/>
    </source>
</evidence>
<sequence>MKILGIETSCDETAVAVLKIKHGSFKVLANVIASSVKLQAKYGGIVPEVAARKQMEYIVPVIEAALKNIKSVDYIAVTTGPGLITSLRVGVEVAKTLSYVWRKPLITVNHLEGHIYSALLNNFQFSRRRQGFGEQAIFSEGIPKDSSESLRDNFQTLKKINFPTLALIVSGGHTQLVLMKDYLKYKIIGETLDDAVGEAFDKVAKILGLGYPGGPIVSKLAEGGDANRIRFPRPMINSGDYNFSFSGIKTAVLYLTRDLKKKTTVKQWNNETMYNICASFQQACIDVLVVKTIKAAKKYKVKTIILGGGVAANKKLRSDLAQSVKEKLDKVALLIPEINLTGDNALMIALAGYYKIKEKKFSDFSQMKVEANLRL</sequence>
<dbReference type="GO" id="GO:0005506">
    <property type="term" value="F:iron ion binding"/>
    <property type="evidence" value="ECO:0007669"/>
    <property type="project" value="UniProtKB-UniRule"/>
</dbReference>
<dbReference type="InterPro" id="IPR000905">
    <property type="entry name" value="Gcp-like_dom"/>
</dbReference>
<comment type="function">
    <text evidence="8">Required for the formation of a threonylcarbamoyl group on adenosine at position 37 (t(6)A37) in tRNAs that read codons beginning with adenine. Is involved in the transfer of the threonylcarbamoyl moiety of threonylcarbamoyl-AMP (TC-AMP) to the N6 group of A37, together with TsaE and TsaB. TsaD likely plays a direct catalytic role in this reaction.</text>
</comment>
<feature type="binding site" evidence="8">
    <location>
        <begin position="168"/>
        <end position="172"/>
    </location>
    <ligand>
        <name>substrate</name>
    </ligand>
</feature>
<gene>
    <name evidence="8" type="primary">tsaD</name>
    <name evidence="10" type="ORF">COW86_00835</name>
</gene>
<feature type="binding site" evidence="8">
    <location>
        <position position="214"/>
    </location>
    <ligand>
        <name>substrate</name>
    </ligand>
</feature>
<dbReference type="CDD" id="cd24133">
    <property type="entry name" value="ASKHA_NBD_TsaD_bac"/>
    <property type="match status" value="1"/>
</dbReference>
<dbReference type="Gene3D" id="3.30.420.40">
    <property type="match status" value="2"/>
</dbReference>
<evidence type="ECO:0000256" key="6">
    <source>
        <dbReference type="ARBA" id="ARBA00023315"/>
    </source>
</evidence>
<keyword evidence="5 8" id="KW-0408">Iron</keyword>
<proteinExistence type="inferred from homology"/>
<comment type="catalytic activity">
    <reaction evidence="7 8">
        <text>L-threonylcarbamoyladenylate + adenosine(37) in tRNA = N(6)-L-threonylcarbamoyladenosine(37) in tRNA + AMP + H(+)</text>
        <dbReference type="Rhea" id="RHEA:37059"/>
        <dbReference type="Rhea" id="RHEA-COMP:10162"/>
        <dbReference type="Rhea" id="RHEA-COMP:10163"/>
        <dbReference type="ChEBI" id="CHEBI:15378"/>
        <dbReference type="ChEBI" id="CHEBI:73682"/>
        <dbReference type="ChEBI" id="CHEBI:74411"/>
        <dbReference type="ChEBI" id="CHEBI:74418"/>
        <dbReference type="ChEBI" id="CHEBI:456215"/>
        <dbReference type="EC" id="2.3.1.234"/>
    </reaction>
</comment>
<dbReference type="PRINTS" id="PR00789">
    <property type="entry name" value="OSIALOPTASE"/>
</dbReference>
<dbReference type="GO" id="GO:0005737">
    <property type="term" value="C:cytoplasm"/>
    <property type="evidence" value="ECO:0007669"/>
    <property type="project" value="UniProtKB-SubCell"/>
</dbReference>
<comment type="cofactor">
    <cofactor evidence="8">
        <name>Fe(2+)</name>
        <dbReference type="ChEBI" id="CHEBI:29033"/>
    </cofactor>
    <text evidence="8">Binds 1 Fe(2+) ion per subunit.</text>
</comment>
<dbReference type="SUPFAM" id="SSF53067">
    <property type="entry name" value="Actin-like ATPase domain"/>
    <property type="match status" value="2"/>
</dbReference>
<dbReference type="HAMAP" id="MF_01445">
    <property type="entry name" value="TsaD"/>
    <property type="match status" value="1"/>
</dbReference>
<comment type="caution">
    <text evidence="8">Lacks conserved residue(s) required for the propagation of feature annotation.</text>
</comment>
<reference evidence="10 11" key="1">
    <citation type="submission" date="2017-09" db="EMBL/GenBank/DDBJ databases">
        <title>Depth-based differentiation of microbial function through sediment-hosted aquifers and enrichment of novel symbionts in the deep terrestrial subsurface.</title>
        <authorList>
            <person name="Probst A.J."/>
            <person name="Ladd B."/>
            <person name="Jarett J.K."/>
            <person name="Geller-Mcgrath D.E."/>
            <person name="Sieber C.M."/>
            <person name="Emerson J.B."/>
            <person name="Anantharaman K."/>
            <person name="Thomas B.C."/>
            <person name="Malmstrom R."/>
            <person name="Stieglmeier M."/>
            <person name="Klingl A."/>
            <person name="Woyke T."/>
            <person name="Ryan C.M."/>
            <person name="Banfield J.F."/>
        </authorList>
    </citation>
    <scope>NUCLEOTIDE SEQUENCE [LARGE SCALE GENOMIC DNA]</scope>
    <source>
        <strain evidence="10">CG22_combo_CG10-13_8_21_14_all_39_9</strain>
    </source>
</reference>
<dbReference type="FunFam" id="3.30.420.40:FF:000012">
    <property type="entry name" value="tRNA N6-adenosine threonylcarbamoyltransferase"/>
    <property type="match status" value="1"/>
</dbReference>
<evidence type="ECO:0000256" key="4">
    <source>
        <dbReference type="ARBA" id="ARBA00022723"/>
    </source>
</evidence>
<evidence type="ECO:0000313" key="10">
    <source>
        <dbReference type="EMBL" id="PIP75955.1"/>
    </source>
</evidence>
<evidence type="ECO:0000259" key="9">
    <source>
        <dbReference type="Pfam" id="PF00814"/>
    </source>
</evidence>
<name>A0A2H0D1C6_9BACT</name>
<evidence type="ECO:0000256" key="3">
    <source>
        <dbReference type="ARBA" id="ARBA00022694"/>
    </source>
</evidence>
<dbReference type="InterPro" id="IPR022450">
    <property type="entry name" value="TsaD"/>
</dbReference>
<evidence type="ECO:0000256" key="1">
    <source>
        <dbReference type="ARBA" id="ARBA00022490"/>
    </source>
</evidence>
<dbReference type="PANTHER" id="PTHR11735">
    <property type="entry name" value="TRNA N6-ADENOSINE THREONYLCARBAMOYLTRANSFERASE"/>
    <property type="match status" value="1"/>
</dbReference>
<keyword evidence="2 8" id="KW-0808">Transferase</keyword>
<organism evidence="10 11">
    <name type="scientific">Candidatus Kuenenbacteria bacterium CG22_combo_CG10-13_8_21_14_all_39_9</name>
    <dbReference type="NCBI Taxonomy" id="1974621"/>
    <lineage>
        <taxon>Bacteria</taxon>
        <taxon>Candidatus Kueneniibacteriota</taxon>
    </lineage>
</organism>
<accession>A0A2H0D1C6</accession>
<dbReference type="Proteomes" id="UP000230159">
    <property type="component" value="Unassembled WGS sequence"/>
</dbReference>
<dbReference type="AlphaFoldDB" id="A0A2H0D1C6"/>
<keyword evidence="3 8" id="KW-0819">tRNA processing</keyword>
<evidence type="ECO:0000256" key="2">
    <source>
        <dbReference type="ARBA" id="ARBA00022679"/>
    </source>
</evidence>
<evidence type="ECO:0000256" key="7">
    <source>
        <dbReference type="ARBA" id="ARBA00048117"/>
    </source>
</evidence>
<dbReference type="FunFam" id="3.30.420.40:FF:000040">
    <property type="entry name" value="tRNA N6-adenosine threonylcarbamoyltransferase"/>
    <property type="match status" value="1"/>
</dbReference>
<keyword evidence="4 8" id="KW-0479">Metal-binding</keyword>
<dbReference type="EMBL" id="PCTN01000034">
    <property type="protein sequence ID" value="PIP75955.1"/>
    <property type="molecule type" value="Genomic_DNA"/>
</dbReference>
<dbReference type="InterPro" id="IPR017861">
    <property type="entry name" value="KAE1/TsaD"/>
</dbReference>
<feature type="binding site" evidence="8">
    <location>
        <position position="201"/>
    </location>
    <ligand>
        <name>substrate</name>
    </ligand>
</feature>
<dbReference type="PANTHER" id="PTHR11735:SF6">
    <property type="entry name" value="TRNA N6-ADENOSINE THREONYLCARBAMOYLTRANSFERASE, MITOCHONDRIAL"/>
    <property type="match status" value="1"/>
</dbReference>
<keyword evidence="6 8" id="KW-0012">Acyltransferase</keyword>
<evidence type="ECO:0000313" key="11">
    <source>
        <dbReference type="Proteomes" id="UP000230159"/>
    </source>
</evidence>
<comment type="similarity">
    <text evidence="8">Belongs to the KAE1 / TsaD family.</text>
</comment>
<feature type="binding site" evidence="8">
    <location>
        <position position="313"/>
    </location>
    <ligand>
        <name>substrate</name>
    </ligand>
</feature>
<feature type="domain" description="Gcp-like" evidence="9">
    <location>
        <begin position="26"/>
        <end position="121"/>
    </location>
</feature>
<evidence type="ECO:0000256" key="5">
    <source>
        <dbReference type="ARBA" id="ARBA00023004"/>
    </source>
</evidence>
<feature type="domain" description="Gcp-like" evidence="9">
    <location>
        <begin position="158"/>
        <end position="349"/>
    </location>
</feature>
<keyword evidence="1 8" id="KW-0963">Cytoplasm</keyword>
<comment type="caution">
    <text evidence="10">The sequence shown here is derived from an EMBL/GenBank/DDBJ whole genome shotgun (WGS) entry which is preliminary data.</text>
</comment>
<dbReference type="GO" id="GO:0061711">
    <property type="term" value="F:tRNA N(6)-L-threonylcarbamoyladenine synthase activity"/>
    <property type="evidence" value="ECO:0007669"/>
    <property type="project" value="UniProtKB-EC"/>
</dbReference>
<dbReference type="PROSITE" id="PS01016">
    <property type="entry name" value="GLYCOPROTEASE"/>
    <property type="match status" value="1"/>
</dbReference>
<dbReference type="Pfam" id="PF00814">
    <property type="entry name" value="TsaD"/>
    <property type="match status" value="2"/>
</dbReference>
<protein>
    <recommendedName>
        <fullName evidence="8">tRNA N6-adenosine threonylcarbamoyltransferase</fullName>
        <ecNumber evidence="8">2.3.1.234</ecNumber>
    </recommendedName>
    <alternativeName>
        <fullName evidence="8">N6-L-threonylcarbamoyladenine synthase</fullName>
        <shortName evidence="8">t(6)A synthase</shortName>
    </alternativeName>
    <alternativeName>
        <fullName evidence="8">t(6)A37 threonylcarbamoyladenosine biosynthesis protein TsaD</fullName>
    </alternativeName>
    <alternativeName>
        <fullName evidence="8">tRNA threonylcarbamoyladenosine biosynthesis protein TsaD</fullName>
    </alternativeName>
</protein>